<sequence>MTMGSSYEPDTVFPLPNVVLRAPFCRQLFDVEQNSCHPPLTFPYAYPERRRGRQGTELIPSGCGEPLIPKPFGQAGYPGRGGYNLQHTLGWPPHKYYALQDRIRFHTGQRSLCVGLPISKQPHQTIVLIQDEARTQFDLLSKYENNWPSRDMISTFLSNKSLGKKKEL</sequence>
<dbReference type="OrthoDB" id="2686745at2759"/>
<evidence type="ECO:0000313" key="2">
    <source>
        <dbReference type="Proteomes" id="UP000027222"/>
    </source>
</evidence>
<proteinExistence type="predicted"/>
<name>A0A067TAY1_GALM3</name>
<dbReference type="EMBL" id="KL142377">
    <property type="protein sequence ID" value="KDR77039.1"/>
    <property type="molecule type" value="Genomic_DNA"/>
</dbReference>
<gene>
    <name evidence="1" type="ORF">GALMADRAFT_210202</name>
</gene>
<keyword evidence="2" id="KW-1185">Reference proteome</keyword>
<accession>A0A067TAY1</accession>
<dbReference type="Proteomes" id="UP000027222">
    <property type="component" value="Unassembled WGS sequence"/>
</dbReference>
<reference evidence="2" key="1">
    <citation type="journal article" date="2014" name="Proc. Natl. Acad. Sci. U.S.A.">
        <title>Extensive sampling of basidiomycete genomes demonstrates inadequacy of the white-rot/brown-rot paradigm for wood decay fungi.</title>
        <authorList>
            <person name="Riley R."/>
            <person name="Salamov A.A."/>
            <person name="Brown D.W."/>
            <person name="Nagy L.G."/>
            <person name="Floudas D."/>
            <person name="Held B.W."/>
            <person name="Levasseur A."/>
            <person name="Lombard V."/>
            <person name="Morin E."/>
            <person name="Otillar R."/>
            <person name="Lindquist E.A."/>
            <person name="Sun H."/>
            <person name="LaButti K.M."/>
            <person name="Schmutz J."/>
            <person name="Jabbour D."/>
            <person name="Luo H."/>
            <person name="Baker S.E."/>
            <person name="Pisabarro A.G."/>
            <person name="Walton J.D."/>
            <person name="Blanchette R.A."/>
            <person name="Henrissat B."/>
            <person name="Martin F."/>
            <person name="Cullen D."/>
            <person name="Hibbett D.S."/>
            <person name="Grigoriev I.V."/>
        </authorList>
    </citation>
    <scope>NUCLEOTIDE SEQUENCE [LARGE SCALE GENOMIC DNA]</scope>
    <source>
        <strain evidence="2">CBS 339.88</strain>
    </source>
</reference>
<evidence type="ECO:0000313" key="1">
    <source>
        <dbReference type="EMBL" id="KDR77039.1"/>
    </source>
</evidence>
<protein>
    <submittedName>
        <fullName evidence="1">Uncharacterized protein</fullName>
    </submittedName>
</protein>
<organism evidence="1 2">
    <name type="scientific">Galerina marginata (strain CBS 339.88)</name>
    <dbReference type="NCBI Taxonomy" id="685588"/>
    <lineage>
        <taxon>Eukaryota</taxon>
        <taxon>Fungi</taxon>
        <taxon>Dikarya</taxon>
        <taxon>Basidiomycota</taxon>
        <taxon>Agaricomycotina</taxon>
        <taxon>Agaricomycetes</taxon>
        <taxon>Agaricomycetidae</taxon>
        <taxon>Agaricales</taxon>
        <taxon>Agaricineae</taxon>
        <taxon>Strophariaceae</taxon>
        <taxon>Galerina</taxon>
    </lineage>
</organism>
<dbReference type="AlphaFoldDB" id="A0A067TAY1"/>
<dbReference type="HOGENOM" id="CLU_065614_3_0_1"/>